<dbReference type="InterPro" id="IPR013320">
    <property type="entry name" value="ConA-like_dom_sf"/>
</dbReference>
<dbReference type="GO" id="GO:0009055">
    <property type="term" value="F:electron transfer activity"/>
    <property type="evidence" value="ECO:0007669"/>
    <property type="project" value="InterPro"/>
</dbReference>
<keyword evidence="3" id="KW-0175">Coiled coil</keyword>
<comment type="caution">
    <text evidence="5">The sequence shown here is derived from an EMBL/GenBank/DDBJ whole genome shotgun (WGS) entry which is preliminary data.</text>
</comment>
<evidence type="ECO:0000256" key="2">
    <source>
        <dbReference type="ARBA" id="ARBA00023157"/>
    </source>
</evidence>
<dbReference type="Proteomes" id="UP000320735">
    <property type="component" value="Unassembled WGS sequence"/>
</dbReference>
<evidence type="ECO:0000313" key="5">
    <source>
        <dbReference type="EMBL" id="TWU09360.1"/>
    </source>
</evidence>
<dbReference type="PANTHER" id="PTHR35889">
    <property type="entry name" value="CYCLOINULO-OLIGOSACCHARIDE FRUCTANOTRANSFERASE-RELATED"/>
    <property type="match status" value="1"/>
</dbReference>
<organism evidence="5 6">
    <name type="scientific">Symmachiella macrocystis</name>
    <dbReference type="NCBI Taxonomy" id="2527985"/>
    <lineage>
        <taxon>Bacteria</taxon>
        <taxon>Pseudomonadati</taxon>
        <taxon>Planctomycetota</taxon>
        <taxon>Planctomycetia</taxon>
        <taxon>Planctomycetales</taxon>
        <taxon>Planctomycetaceae</taxon>
        <taxon>Symmachiella</taxon>
    </lineage>
</organism>
<evidence type="ECO:0000259" key="4">
    <source>
        <dbReference type="SMART" id="SM00560"/>
    </source>
</evidence>
<dbReference type="PANTHER" id="PTHR35889:SF3">
    <property type="entry name" value="F-BOX DOMAIN-CONTAINING PROTEIN"/>
    <property type="match status" value="1"/>
</dbReference>
<keyword evidence="6" id="KW-1185">Reference proteome</keyword>
<accession>A0A5C6BBK0</accession>
<dbReference type="AlphaFoldDB" id="A0A5C6BBK0"/>
<reference evidence="5 6" key="1">
    <citation type="submission" date="2019-02" db="EMBL/GenBank/DDBJ databases">
        <title>Deep-cultivation of Planctomycetes and their phenomic and genomic characterization uncovers novel biology.</title>
        <authorList>
            <person name="Wiegand S."/>
            <person name="Jogler M."/>
            <person name="Boedeker C."/>
            <person name="Pinto D."/>
            <person name="Vollmers J."/>
            <person name="Rivas-Marin E."/>
            <person name="Kohn T."/>
            <person name="Peeters S.H."/>
            <person name="Heuer A."/>
            <person name="Rast P."/>
            <person name="Oberbeckmann S."/>
            <person name="Bunk B."/>
            <person name="Jeske O."/>
            <person name="Meyerdierks A."/>
            <person name="Storesund J.E."/>
            <person name="Kallscheuer N."/>
            <person name="Luecker S."/>
            <person name="Lage O.M."/>
            <person name="Pohl T."/>
            <person name="Merkel B.J."/>
            <person name="Hornburger P."/>
            <person name="Mueller R.-W."/>
            <person name="Bruemmer F."/>
            <person name="Labrenz M."/>
            <person name="Spormann A.M."/>
            <person name="Op Den Camp H."/>
            <person name="Overmann J."/>
            <person name="Amann R."/>
            <person name="Jetten M.S.M."/>
            <person name="Mascher T."/>
            <person name="Medema M.H."/>
            <person name="Devos D.P."/>
            <person name="Kaster A.-K."/>
            <person name="Ovreas L."/>
            <person name="Rohde M."/>
            <person name="Galperin M.Y."/>
            <person name="Jogler C."/>
        </authorList>
    </citation>
    <scope>NUCLEOTIDE SEQUENCE [LARGE SCALE GENOMIC DNA]</scope>
    <source>
        <strain evidence="5 6">CA54</strain>
    </source>
</reference>
<dbReference type="InterPro" id="IPR022655">
    <property type="entry name" value="DUF1553"/>
</dbReference>
<dbReference type="Pfam" id="PF07635">
    <property type="entry name" value="PSCyt1"/>
    <property type="match status" value="1"/>
</dbReference>
<feature type="coiled-coil region" evidence="3">
    <location>
        <begin position="402"/>
        <end position="429"/>
    </location>
</feature>
<keyword evidence="2" id="KW-1015">Disulfide bond</keyword>
<dbReference type="InterPro" id="IPR011444">
    <property type="entry name" value="DUF1549"/>
</dbReference>
<gene>
    <name evidence="5" type="ORF">CA54_46010</name>
</gene>
<sequence>MAVWTKQWLRRRVCGASILLWMIALLLGCATQLRADDAAEPVDFNRDIKPIFSDRCYTCHGPDEEQRQAELRLDRREGLLATVEAGEGTHVVKPGDLSNSEVFLRITSDDETLRMPPADANLDLTQGEIDLIKRWIEQGAVWDKHWSLLPIAEVTIPEVADSTWPRNAIDHFVLARLQREGLASAAEANKERLIRRLTFDLTGLPPTLEEIDTFLADDSAEAYEKVVDRLLASPRYGERMAVDWLDVARYADTYGYQSDVYRAMWPWRDWVIEAFNNNLPYDQFITWQIAGDLLPNATRDQVLATAFNRHHRQTNEGGSIEAEFRTEYVADRVETFGTAFLGLTLQCARCHDHKYDAITQKNFYQLFGFFNNIDESGLYSHFTSAVPTPAQMLPTDEQASRIETTQAAVEAAESELAELAAARESAFQEWLAQRPRPTTVAGLIGDFPLESFDDNKVANRADAAQPGNTSDGPQIVPGKIGNALKMSGENNVTFKLGGDFTRDDPFSIALWVQTPDVKERAVIFHRSRAWTDSGSRGYQLLLKEGHLSAALIHFWPGNAIGIRATSPMPVGEWVHVVMAYDGSSRAAGLKLYVNGEHAECEVVRDKLSKQITGGGADTLTIGQRFRDRGFKNGLVDEFQVFNRPLTLLEVAEIYDGETLAALSDVAADELTDAQRQAMLAYYLANHDEPYRAKLAALQKLRRERSQQIDPVPEIMVMRELPQRRATFLLQRGAYDAPGAQVTPGVPEAILPFPENEPLNRLGLARWLTDPQHPLTARVAVNRFWQAMFGNGFVTTPEDFGNQGAAPTHPQLLDWLAKRFIDSGWDIKALQKLIVMSATYRQDSRTRPELRREDPQNLLLSRGPQQRLSAEMIRDNALFTSGLLVEKIGGPPVKPFQPAGLWKEKSSATYTRDAGEGSHRRSLYTYWKRTSPPPAMLTFDAAKRDVCAVKRQTTTTPLQALVLLNDPQYVEAARGLAERMLQKKDATLQDRVGQAFQLLTSRRAAERELELLSQLYEEQLAEFQQHPDQAAKLLAIGDHRSDETLDPAQLAALTVVVETIMNFDETVTKR</sequence>
<dbReference type="Pfam" id="PF13385">
    <property type="entry name" value="Laminin_G_3"/>
    <property type="match status" value="1"/>
</dbReference>
<dbReference type="SUPFAM" id="SSF49899">
    <property type="entry name" value="Concanavalin A-like lectins/glucanases"/>
    <property type="match status" value="1"/>
</dbReference>
<protein>
    <submittedName>
        <fullName evidence="5">Planctomycete cytochrome C</fullName>
    </submittedName>
</protein>
<dbReference type="SMART" id="SM00560">
    <property type="entry name" value="LamGL"/>
    <property type="match status" value="1"/>
</dbReference>
<evidence type="ECO:0000256" key="1">
    <source>
        <dbReference type="ARBA" id="ARBA00022729"/>
    </source>
</evidence>
<dbReference type="Pfam" id="PF07583">
    <property type="entry name" value="PSCyt2"/>
    <property type="match status" value="1"/>
</dbReference>
<name>A0A5C6BBK0_9PLAN</name>
<dbReference type="EMBL" id="SJPP01000002">
    <property type="protein sequence ID" value="TWU09360.1"/>
    <property type="molecule type" value="Genomic_DNA"/>
</dbReference>
<dbReference type="InterPro" id="IPR036909">
    <property type="entry name" value="Cyt_c-like_dom_sf"/>
</dbReference>
<keyword evidence="1" id="KW-0732">Signal</keyword>
<dbReference type="Gene3D" id="2.60.120.200">
    <property type="match status" value="1"/>
</dbReference>
<dbReference type="RefSeq" id="WP_197532699.1">
    <property type="nucleotide sequence ID" value="NZ_SJPP01000002.1"/>
</dbReference>
<proteinExistence type="predicted"/>
<evidence type="ECO:0000313" key="6">
    <source>
        <dbReference type="Proteomes" id="UP000320735"/>
    </source>
</evidence>
<dbReference type="PROSITE" id="PS51257">
    <property type="entry name" value="PROKAR_LIPOPROTEIN"/>
    <property type="match status" value="1"/>
</dbReference>
<dbReference type="SUPFAM" id="SSF46626">
    <property type="entry name" value="Cytochrome c"/>
    <property type="match status" value="1"/>
</dbReference>
<dbReference type="InterPro" id="IPR006558">
    <property type="entry name" value="LamG-like"/>
</dbReference>
<dbReference type="GO" id="GO:0020037">
    <property type="term" value="F:heme binding"/>
    <property type="evidence" value="ECO:0007669"/>
    <property type="project" value="InterPro"/>
</dbReference>
<dbReference type="InterPro" id="IPR011429">
    <property type="entry name" value="Cyt_c_Planctomycete-type"/>
</dbReference>
<evidence type="ECO:0000256" key="3">
    <source>
        <dbReference type="SAM" id="Coils"/>
    </source>
</evidence>
<feature type="domain" description="LamG-like jellyroll fold" evidence="4">
    <location>
        <begin position="504"/>
        <end position="648"/>
    </location>
</feature>
<dbReference type="Pfam" id="PF07587">
    <property type="entry name" value="PSD1"/>
    <property type="match status" value="1"/>
</dbReference>